<protein>
    <submittedName>
        <fullName evidence="2">TOBE domain-containing protein</fullName>
    </submittedName>
</protein>
<dbReference type="GO" id="GO:0005524">
    <property type="term" value="F:ATP binding"/>
    <property type="evidence" value="ECO:0007669"/>
    <property type="project" value="InterPro"/>
</dbReference>
<dbReference type="Gene3D" id="2.40.50.100">
    <property type="match status" value="1"/>
</dbReference>
<feature type="domain" description="Transport-associated OB type 2" evidence="1">
    <location>
        <begin position="37"/>
        <end position="98"/>
    </location>
</feature>
<evidence type="ECO:0000259" key="1">
    <source>
        <dbReference type="Pfam" id="PF08402"/>
    </source>
</evidence>
<dbReference type="Gene3D" id="2.40.50.140">
    <property type="entry name" value="Nucleic acid-binding proteins"/>
    <property type="match status" value="1"/>
</dbReference>
<gene>
    <name evidence="2" type="ORF">G6N73_30425</name>
</gene>
<proteinExistence type="predicted"/>
<dbReference type="InterPro" id="IPR012340">
    <property type="entry name" value="NA-bd_OB-fold"/>
</dbReference>
<accession>A0A6G4WM82</accession>
<name>A0A6G4WM82_9HYPH</name>
<dbReference type="GO" id="GO:0022857">
    <property type="term" value="F:transmembrane transporter activity"/>
    <property type="evidence" value="ECO:0007669"/>
    <property type="project" value="InterPro"/>
</dbReference>
<dbReference type="GO" id="GO:0043190">
    <property type="term" value="C:ATP-binding cassette (ABC) transporter complex"/>
    <property type="evidence" value="ECO:0007669"/>
    <property type="project" value="InterPro"/>
</dbReference>
<dbReference type="EMBL" id="JAAKZF010000092">
    <property type="protein sequence ID" value="NGO55316.1"/>
    <property type="molecule type" value="Genomic_DNA"/>
</dbReference>
<dbReference type="InterPro" id="IPR013611">
    <property type="entry name" value="Transp-assoc_OB_typ2"/>
</dbReference>
<dbReference type="AlphaFoldDB" id="A0A6G4WM82"/>
<dbReference type="InterPro" id="IPR008995">
    <property type="entry name" value="Mo/tungstate-bd_C_term_dom"/>
</dbReference>
<dbReference type="Proteomes" id="UP001642900">
    <property type="component" value="Unassembled WGS sequence"/>
</dbReference>
<dbReference type="Pfam" id="PF08402">
    <property type="entry name" value="TOBE_2"/>
    <property type="match status" value="1"/>
</dbReference>
<evidence type="ECO:0000313" key="2">
    <source>
        <dbReference type="EMBL" id="NGO55316.1"/>
    </source>
</evidence>
<dbReference type="RefSeq" id="WP_165033672.1">
    <property type="nucleotide sequence ID" value="NZ_JAAKZF010000092.1"/>
</dbReference>
<organism evidence="2 3">
    <name type="scientific">Allomesorhizobium camelthorni</name>
    <dbReference type="NCBI Taxonomy" id="475069"/>
    <lineage>
        <taxon>Bacteria</taxon>
        <taxon>Pseudomonadati</taxon>
        <taxon>Pseudomonadota</taxon>
        <taxon>Alphaproteobacteria</taxon>
        <taxon>Hyphomicrobiales</taxon>
        <taxon>Phyllobacteriaceae</taxon>
        <taxon>Allomesorhizobium</taxon>
    </lineage>
</organism>
<dbReference type="SUPFAM" id="SSF50331">
    <property type="entry name" value="MOP-like"/>
    <property type="match status" value="1"/>
</dbReference>
<reference evidence="2 3" key="1">
    <citation type="submission" date="2020-02" db="EMBL/GenBank/DDBJ databases">
        <title>Genome sequence of strain CCNWXJ40-4.</title>
        <authorList>
            <person name="Gao J."/>
            <person name="Sun J."/>
        </authorList>
    </citation>
    <scope>NUCLEOTIDE SEQUENCE [LARGE SCALE GENOMIC DNA]</scope>
    <source>
        <strain evidence="2 3">CCNWXJ 40-4</strain>
    </source>
</reference>
<sequence length="104" mass="11397">MPAKIVDHTTDTAENAALGTCDYAPIAGVSNEQHVTLLIRPEHIRLSRNTIEERKNVRIQVDIIVNHGDNALVVGRVGDLPMRVRALGADVVIQEGEEMHQLVA</sequence>
<comment type="caution">
    <text evidence="2">The sequence shown here is derived from an EMBL/GenBank/DDBJ whole genome shotgun (WGS) entry which is preliminary data.</text>
</comment>
<keyword evidence="3" id="KW-1185">Reference proteome</keyword>
<evidence type="ECO:0000313" key="3">
    <source>
        <dbReference type="Proteomes" id="UP001642900"/>
    </source>
</evidence>